<dbReference type="Proteomes" id="UP000198386">
    <property type="component" value="Unassembled WGS sequence"/>
</dbReference>
<name>A0A239BUS9_9ACTN</name>
<keyword evidence="3" id="KW-1185">Reference proteome</keyword>
<reference evidence="3" key="1">
    <citation type="submission" date="2017-06" db="EMBL/GenBank/DDBJ databases">
        <authorList>
            <person name="Varghese N."/>
            <person name="Submissions S."/>
        </authorList>
    </citation>
    <scope>NUCLEOTIDE SEQUENCE [LARGE SCALE GENOMIC DNA]</scope>
    <source>
        <strain evidence="3">DSM 45423</strain>
    </source>
</reference>
<evidence type="ECO:0000256" key="1">
    <source>
        <dbReference type="SAM" id="MobiDB-lite"/>
    </source>
</evidence>
<protein>
    <submittedName>
        <fullName evidence="2">Uncharacterized protein</fullName>
    </submittedName>
</protein>
<evidence type="ECO:0000313" key="3">
    <source>
        <dbReference type="Proteomes" id="UP000198386"/>
    </source>
</evidence>
<proteinExistence type="predicted"/>
<evidence type="ECO:0000313" key="2">
    <source>
        <dbReference type="EMBL" id="SNS11660.1"/>
    </source>
</evidence>
<dbReference type="EMBL" id="FZOH01000002">
    <property type="protein sequence ID" value="SNS11660.1"/>
    <property type="molecule type" value="Genomic_DNA"/>
</dbReference>
<sequence length="63" mass="6974">MTTPRGRRSLRCLLGIHDWVRRHPPDERYEGPDRRVCRRCGRQTGPWDVPPGAVGVPGGGGVA</sequence>
<dbReference type="AlphaFoldDB" id="A0A239BUS9"/>
<feature type="compositionally biased region" description="Low complexity" evidence="1">
    <location>
        <begin position="45"/>
        <end position="54"/>
    </location>
</feature>
<organism evidence="2 3">
    <name type="scientific">Geodermatophilus saharensis</name>
    <dbReference type="NCBI Taxonomy" id="1137994"/>
    <lineage>
        <taxon>Bacteria</taxon>
        <taxon>Bacillati</taxon>
        <taxon>Actinomycetota</taxon>
        <taxon>Actinomycetes</taxon>
        <taxon>Geodermatophilales</taxon>
        <taxon>Geodermatophilaceae</taxon>
        <taxon>Geodermatophilus</taxon>
    </lineage>
</organism>
<accession>A0A239BUS9</accession>
<feature type="region of interest" description="Disordered" evidence="1">
    <location>
        <begin position="42"/>
        <end position="63"/>
    </location>
</feature>
<gene>
    <name evidence="2" type="ORF">SAMN04488107_1445</name>
</gene>